<evidence type="ECO:0000313" key="2">
    <source>
        <dbReference type="Proteomes" id="UP001162480"/>
    </source>
</evidence>
<organism evidence="1 2">
    <name type="scientific">Octopus vulgaris</name>
    <name type="common">Common octopus</name>
    <dbReference type="NCBI Taxonomy" id="6645"/>
    <lineage>
        <taxon>Eukaryota</taxon>
        <taxon>Metazoa</taxon>
        <taxon>Spiralia</taxon>
        <taxon>Lophotrochozoa</taxon>
        <taxon>Mollusca</taxon>
        <taxon>Cephalopoda</taxon>
        <taxon>Coleoidea</taxon>
        <taxon>Octopodiformes</taxon>
        <taxon>Octopoda</taxon>
        <taxon>Incirrata</taxon>
        <taxon>Octopodidae</taxon>
        <taxon>Octopus</taxon>
    </lineage>
</organism>
<proteinExistence type="predicted"/>
<gene>
    <name evidence="1" type="ORF">OCTVUL_1B016316</name>
</gene>
<dbReference type="Proteomes" id="UP001162480">
    <property type="component" value="Chromosome 11"/>
</dbReference>
<reference evidence="1" key="1">
    <citation type="submission" date="2023-08" db="EMBL/GenBank/DDBJ databases">
        <authorList>
            <person name="Alioto T."/>
            <person name="Alioto T."/>
            <person name="Gomez Garrido J."/>
        </authorList>
    </citation>
    <scope>NUCLEOTIDE SEQUENCE</scope>
</reference>
<dbReference type="EMBL" id="OX597824">
    <property type="protein sequence ID" value="CAI9730733.1"/>
    <property type="molecule type" value="Genomic_DNA"/>
</dbReference>
<keyword evidence="2" id="KW-1185">Reference proteome</keyword>
<sequence length="92" mass="10727">MSCEDFRAAVYDIALHLRKEDMSYHSRCLLSHCADLKDSSFTNKYRMVHFAFTFQIVLISVVIHELENAYNSAGRCYHLVPKSKSLIRKTVR</sequence>
<dbReference type="AlphaFoldDB" id="A0AA36FDI7"/>
<accession>A0AA36FDI7</accession>
<evidence type="ECO:0000313" key="1">
    <source>
        <dbReference type="EMBL" id="CAI9730733.1"/>
    </source>
</evidence>
<name>A0AA36FDI7_OCTVU</name>
<protein>
    <submittedName>
        <fullName evidence="1">Uncharacterized protein</fullName>
    </submittedName>
</protein>